<dbReference type="EMBL" id="JAROKS010000007">
    <property type="protein sequence ID" value="KAK1802144.1"/>
    <property type="molecule type" value="Genomic_DNA"/>
</dbReference>
<dbReference type="InterPro" id="IPR050578">
    <property type="entry name" value="MARVEL-CKLF_proteins"/>
</dbReference>
<feature type="transmembrane region" description="Helical" evidence="6">
    <location>
        <begin position="221"/>
        <end position="239"/>
    </location>
</feature>
<evidence type="ECO:0000313" key="8">
    <source>
        <dbReference type="EMBL" id="KAK1802144.1"/>
    </source>
</evidence>
<feature type="transmembrane region" description="Helical" evidence="6">
    <location>
        <begin position="282"/>
        <end position="299"/>
    </location>
</feature>
<evidence type="ECO:0000256" key="4">
    <source>
        <dbReference type="ARBA" id="ARBA00023136"/>
    </source>
</evidence>
<keyword evidence="4 5" id="KW-0472">Membrane</keyword>
<name>A0AAD9E2P6_9TELE</name>
<dbReference type="AlphaFoldDB" id="A0AAD9E2P6"/>
<feature type="transmembrane region" description="Helical" evidence="6">
    <location>
        <begin position="95"/>
        <end position="120"/>
    </location>
</feature>
<evidence type="ECO:0000313" key="9">
    <source>
        <dbReference type="Proteomes" id="UP001239994"/>
    </source>
</evidence>
<dbReference type="PANTHER" id="PTHR22776:SF45">
    <property type="entry name" value="CHEMOKINE-LIKE FACTOR"/>
    <property type="match status" value="1"/>
</dbReference>
<keyword evidence="3 6" id="KW-1133">Transmembrane helix</keyword>
<dbReference type="PANTHER" id="PTHR22776">
    <property type="entry name" value="MARVEL-CONTAINING POTENTIAL LIPID RAFT-ASSOCIATED PROTEIN"/>
    <property type="match status" value="1"/>
</dbReference>
<gene>
    <name evidence="8" type="ORF">P4O66_021770</name>
</gene>
<accession>A0AAD9E2P6</accession>
<dbReference type="InterPro" id="IPR008253">
    <property type="entry name" value="Marvel"/>
</dbReference>
<feature type="domain" description="MARVEL" evidence="7">
    <location>
        <begin position="32"/>
        <end position="189"/>
    </location>
</feature>
<sequence>MLSICTGSKAKRCCRMMADKTSAVALEVDLTFLKSKRGLLKIAEMASLFVAFVCFAVASSSPYLVATSMELSITLALLLLYLLKLNKKLTAFFWPLIDVFNSFFAAAFMSTVSLVAVSMYTQKGTLAGGSEKLLSCAQSGQRECVGDVWVQCSWEICALTRFSRFVQASSFISFVCFCASTAAVFVTAPLLAFLTALFLLFAYSTKFNERFKGFQWPLMDFLRCVSASIVFFIISIMAVSRYPDGSSKAAGACELECAQCALNTCSVPQACELECVLSRRRVFGFIATIVFALDFYFIFNELADFIKGGGTNEEPQNAEDGDLDTDSD</sequence>
<evidence type="ECO:0000256" key="1">
    <source>
        <dbReference type="ARBA" id="ARBA00004141"/>
    </source>
</evidence>
<evidence type="ECO:0000256" key="6">
    <source>
        <dbReference type="SAM" id="Phobius"/>
    </source>
</evidence>
<feature type="transmembrane region" description="Helical" evidence="6">
    <location>
        <begin position="39"/>
        <end position="58"/>
    </location>
</feature>
<keyword evidence="9" id="KW-1185">Reference proteome</keyword>
<dbReference type="Pfam" id="PF01284">
    <property type="entry name" value="MARVEL"/>
    <property type="match status" value="1"/>
</dbReference>
<reference evidence="8" key="1">
    <citation type="submission" date="2023-03" db="EMBL/GenBank/DDBJ databases">
        <title>Electrophorus voltai genome.</title>
        <authorList>
            <person name="Bian C."/>
        </authorList>
    </citation>
    <scope>NUCLEOTIDE SEQUENCE</scope>
    <source>
        <strain evidence="8">CB-2022</strain>
        <tissue evidence="8">Muscle</tissue>
    </source>
</reference>
<dbReference type="PROSITE" id="PS51225">
    <property type="entry name" value="MARVEL"/>
    <property type="match status" value="1"/>
</dbReference>
<organism evidence="8 9">
    <name type="scientific">Electrophorus voltai</name>
    <dbReference type="NCBI Taxonomy" id="2609070"/>
    <lineage>
        <taxon>Eukaryota</taxon>
        <taxon>Metazoa</taxon>
        <taxon>Chordata</taxon>
        <taxon>Craniata</taxon>
        <taxon>Vertebrata</taxon>
        <taxon>Euteleostomi</taxon>
        <taxon>Actinopterygii</taxon>
        <taxon>Neopterygii</taxon>
        <taxon>Teleostei</taxon>
        <taxon>Ostariophysi</taxon>
        <taxon>Gymnotiformes</taxon>
        <taxon>Gymnotoidei</taxon>
        <taxon>Gymnotidae</taxon>
        <taxon>Electrophorus</taxon>
    </lineage>
</organism>
<feature type="transmembrane region" description="Helical" evidence="6">
    <location>
        <begin position="64"/>
        <end position="83"/>
    </location>
</feature>
<proteinExistence type="predicted"/>
<comment type="caution">
    <text evidence="8">The sequence shown here is derived from an EMBL/GenBank/DDBJ whole genome shotgun (WGS) entry which is preliminary data.</text>
</comment>
<evidence type="ECO:0000256" key="5">
    <source>
        <dbReference type="PROSITE-ProRule" id="PRU00581"/>
    </source>
</evidence>
<keyword evidence="2 5" id="KW-0812">Transmembrane</keyword>
<comment type="subcellular location">
    <subcellularLocation>
        <location evidence="1">Membrane</location>
        <topology evidence="1">Multi-pass membrane protein</topology>
    </subcellularLocation>
</comment>
<protein>
    <recommendedName>
        <fullName evidence="7">MARVEL domain-containing protein</fullName>
    </recommendedName>
</protein>
<evidence type="ECO:0000256" key="3">
    <source>
        <dbReference type="ARBA" id="ARBA00022989"/>
    </source>
</evidence>
<evidence type="ECO:0000256" key="2">
    <source>
        <dbReference type="ARBA" id="ARBA00022692"/>
    </source>
</evidence>
<feature type="transmembrane region" description="Helical" evidence="6">
    <location>
        <begin position="171"/>
        <end position="201"/>
    </location>
</feature>
<dbReference type="Proteomes" id="UP001239994">
    <property type="component" value="Unassembled WGS sequence"/>
</dbReference>
<evidence type="ECO:0000259" key="7">
    <source>
        <dbReference type="PROSITE" id="PS51225"/>
    </source>
</evidence>
<dbReference type="GO" id="GO:0016020">
    <property type="term" value="C:membrane"/>
    <property type="evidence" value="ECO:0007669"/>
    <property type="project" value="UniProtKB-SubCell"/>
</dbReference>